<dbReference type="AlphaFoldDB" id="A0A9P9DMK8"/>
<name>A0A9P9DMK8_9HYPO</name>
<sequence>MSLWHPPMAASRLLTREHPIPAGGNWCTHCFKVALRQSREALNSAPPDGGPVELTFIECFFADRSSTRCRQCQEHGKKCSIPPVGLEGNVQDLNKLLAYVNGLIHAELLDSFVEDENGEMPVEMGDVYSHIFRRISRTRLVDLAVTLGEAFLVVNTAYRHDYGLTGPQKSAERIFNYRMYIVERHRLLAARYPAPDYYAGTVAHDR</sequence>
<protein>
    <submittedName>
        <fullName evidence="1">Uncharacterized protein</fullName>
    </submittedName>
</protein>
<proteinExistence type="predicted"/>
<evidence type="ECO:0000313" key="2">
    <source>
        <dbReference type="Proteomes" id="UP000738349"/>
    </source>
</evidence>
<dbReference type="OrthoDB" id="10571229at2759"/>
<dbReference type="Proteomes" id="UP000738349">
    <property type="component" value="Unassembled WGS sequence"/>
</dbReference>
<organism evidence="1 2">
    <name type="scientific">Dactylonectria macrodidyma</name>
    <dbReference type="NCBI Taxonomy" id="307937"/>
    <lineage>
        <taxon>Eukaryota</taxon>
        <taxon>Fungi</taxon>
        <taxon>Dikarya</taxon>
        <taxon>Ascomycota</taxon>
        <taxon>Pezizomycotina</taxon>
        <taxon>Sordariomycetes</taxon>
        <taxon>Hypocreomycetidae</taxon>
        <taxon>Hypocreales</taxon>
        <taxon>Nectriaceae</taxon>
        <taxon>Dactylonectria</taxon>
    </lineage>
</organism>
<accession>A0A9P9DMK8</accession>
<gene>
    <name evidence="1" type="ORF">EDB81DRAFT_230988</name>
</gene>
<reference evidence="1" key="1">
    <citation type="journal article" date="2021" name="Nat. Commun.">
        <title>Genetic determinants of endophytism in the Arabidopsis root mycobiome.</title>
        <authorList>
            <person name="Mesny F."/>
            <person name="Miyauchi S."/>
            <person name="Thiergart T."/>
            <person name="Pickel B."/>
            <person name="Atanasova L."/>
            <person name="Karlsson M."/>
            <person name="Huettel B."/>
            <person name="Barry K.W."/>
            <person name="Haridas S."/>
            <person name="Chen C."/>
            <person name="Bauer D."/>
            <person name="Andreopoulos W."/>
            <person name="Pangilinan J."/>
            <person name="LaButti K."/>
            <person name="Riley R."/>
            <person name="Lipzen A."/>
            <person name="Clum A."/>
            <person name="Drula E."/>
            <person name="Henrissat B."/>
            <person name="Kohler A."/>
            <person name="Grigoriev I.V."/>
            <person name="Martin F.M."/>
            <person name="Hacquard S."/>
        </authorList>
    </citation>
    <scope>NUCLEOTIDE SEQUENCE</scope>
    <source>
        <strain evidence="1">MPI-CAGE-AT-0147</strain>
    </source>
</reference>
<keyword evidence="2" id="KW-1185">Reference proteome</keyword>
<evidence type="ECO:0000313" key="1">
    <source>
        <dbReference type="EMBL" id="KAH7121634.1"/>
    </source>
</evidence>
<comment type="caution">
    <text evidence="1">The sequence shown here is derived from an EMBL/GenBank/DDBJ whole genome shotgun (WGS) entry which is preliminary data.</text>
</comment>
<dbReference type="EMBL" id="JAGMUV010000024">
    <property type="protein sequence ID" value="KAH7121634.1"/>
    <property type="molecule type" value="Genomic_DNA"/>
</dbReference>